<evidence type="ECO:0000256" key="1">
    <source>
        <dbReference type="ARBA" id="ARBA00009437"/>
    </source>
</evidence>
<dbReference type="OrthoDB" id="9803714at2"/>
<dbReference type="InterPro" id="IPR005119">
    <property type="entry name" value="LysR_subst-bd"/>
</dbReference>
<dbReference type="RefSeq" id="WP_115310583.1">
    <property type="nucleotide sequence ID" value="NZ_UHIO01000001.1"/>
</dbReference>
<reference evidence="6 7" key="1">
    <citation type="submission" date="2018-06" db="EMBL/GenBank/DDBJ databases">
        <authorList>
            <consortium name="Pathogen Informatics"/>
            <person name="Doyle S."/>
        </authorList>
    </citation>
    <scope>NUCLEOTIDE SEQUENCE [LARGE SCALE GENOMIC DNA]</scope>
    <source>
        <strain evidence="6 7">NCTC12020</strain>
    </source>
</reference>
<keyword evidence="2" id="KW-0805">Transcription regulation</keyword>
<evidence type="ECO:0000313" key="6">
    <source>
        <dbReference type="EMBL" id="SUP43992.1"/>
    </source>
</evidence>
<evidence type="ECO:0000313" key="7">
    <source>
        <dbReference type="Proteomes" id="UP000255367"/>
    </source>
</evidence>
<feature type="domain" description="HTH lysR-type" evidence="5">
    <location>
        <begin position="1"/>
        <end position="58"/>
    </location>
</feature>
<dbReference type="InterPro" id="IPR036388">
    <property type="entry name" value="WH-like_DNA-bd_sf"/>
</dbReference>
<dbReference type="Pfam" id="PF03466">
    <property type="entry name" value="LysR_substrate"/>
    <property type="match status" value="1"/>
</dbReference>
<dbReference type="FunFam" id="1.10.10.10:FF:000001">
    <property type="entry name" value="LysR family transcriptional regulator"/>
    <property type="match status" value="1"/>
</dbReference>
<dbReference type="InterPro" id="IPR000847">
    <property type="entry name" value="LysR_HTH_N"/>
</dbReference>
<proteinExistence type="inferred from homology"/>
<dbReference type="PANTHER" id="PTHR30346">
    <property type="entry name" value="TRANSCRIPTIONAL DUAL REGULATOR HCAR-RELATED"/>
    <property type="match status" value="1"/>
</dbReference>
<dbReference type="EMBL" id="UHIO01000001">
    <property type="protein sequence ID" value="SUP43992.1"/>
    <property type="molecule type" value="Genomic_DNA"/>
</dbReference>
<evidence type="ECO:0000256" key="3">
    <source>
        <dbReference type="ARBA" id="ARBA00023125"/>
    </source>
</evidence>
<dbReference type="GO" id="GO:0032993">
    <property type="term" value="C:protein-DNA complex"/>
    <property type="evidence" value="ECO:0007669"/>
    <property type="project" value="TreeGrafter"/>
</dbReference>
<keyword evidence="3" id="KW-0238">DNA-binding</keyword>
<dbReference type="PROSITE" id="PS50931">
    <property type="entry name" value="HTH_LYSR"/>
    <property type="match status" value="1"/>
</dbReference>
<accession>A0A380NMH0</accession>
<dbReference type="PANTHER" id="PTHR30346:SF0">
    <property type="entry name" value="HCA OPERON TRANSCRIPTIONAL ACTIVATOR HCAR"/>
    <property type="match status" value="1"/>
</dbReference>
<dbReference type="CDD" id="cd05466">
    <property type="entry name" value="PBP2_LTTR_substrate"/>
    <property type="match status" value="1"/>
</dbReference>
<evidence type="ECO:0000256" key="2">
    <source>
        <dbReference type="ARBA" id="ARBA00023015"/>
    </source>
</evidence>
<dbReference type="SUPFAM" id="SSF53850">
    <property type="entry name" value="Periplasmic binding protein-like II"/>
    <property type="match status" value="1"/>
</dbReference>
<dbReference type="AlphaFoldDB" id="A0A380NMH0"/>
<dbReference type="GO" id="GO:0003677">
    <property type="term" value="F:DNA binding"/>
    <property type="evidence" value="ECO:0007669"/>
    <property type="project" value="UniProtKB-KW"/>
</dbReference>
<organism evidence="6 7">
    <name type="scientific">Veillonella criceti</name>
    <dbReference type="NCBI Taxonomy" id="103891"/>
    <lineage>
        <taxon>Bacteria</taxon>
        <taxon>Bacillati</taxon>
        <taxon>Bacillota</taxon>
        <taxon>Negativicutes</taxon>
        <taxon>Veillonellales</taxon>
        <taxon>Veillonellaceae</taxon>
        <taxon>Veillonella</taxon>
    </lineage>
</organism>
<dbReference type="Pfam" id="PF00126">
    <property type="entry name" value="HTH_1"/>
    <property type="match status" value="1"/>
</dbReference>
<dbReference type="Gene3D" id="1.10.10.10">
    <property type="entry name" value="Winged helix-like DNA-binding domain superfamily/Winged helix DNA-binding domain"/>
    <property type="match status" value="1"/>
</dbReference>
<keyword evidence="4" id="KW-0804">Transcription</keyword>
<comment type="similarity">
    <text evidence="1">Belongs to the LysR transcriptional regulatory family.</text>
</comment>
<dbReference type="Proteomes" id="UP000255367">
    <property type="component" value="Unassembled WGS sequence"/>
</dbReference>
<dbReference type="Gene3D" id="3.40.190.290">
    <property type="match status" value="1"/>
</dbReference>
<evidence type="ECO:0000259" key="5">
    <source>
        <dbReference type="PROSITE" id="PS50931"/>
    </source>
</evidence>
<gene>
    <name evidence="6" type="primary">gltC_1</name>
    <name evidence="6" type="ORF">NCTC12020_01448</name>
</gene>
<name>A0A380NMH0_9FIRM</name>
<protein>
    <submittedName>
        <fullName evidence="6">HTH-type transcriptional regulator gltC</fullName>
    </submittedName>
</protein>
<evidence type="ECO:0000256" key="4">
    <source>
        <dbReference type="ARBA" id="ARBA00023163"/>
    </source>
</evidence>
<dbReference type="InterPro" id="IPR036390">
    <property type="entry name" value="WH_DNA-bd_sf"/>
</dbReference>
<dbReference type="GO" id="GO:0003700">
    <property type="term" value="F:DNA-binding transcription factor activity"/>
    <property type="evidence" value="ECO:0007669"/>
    <property type="project" value="InterPro"/>
</dbReference>
<dbReference type="SUPFAM" id="SSF46785">
    <property type="entry name" value="Winged helix' DNA-binding domain"/>
    <property type="match status" value="1"/>
</dbReference>
<keyword evidence="7" id="KW-1185">Reference proteome</keyword>
<sequence>MTLQQLKYILMIAETASITEAARRLYISQPSLSNALHEIEKTLQETLFIRQHSGVVLTQFGQQFIGYARSVCQQMDLLEDKFINNQPEKIRFSVSTQHYTFTANAFVDMVKQFGDDRFEFILNETRTYQILEDVKNRFSDLGILYLSANNETVLRKEITQRQLTFTPLFTTKPHVFLRRHHPLAHKEFVTLEDLKPYARLNFLQGAYESEYYAEEILSTLPNDKIVRVSDRASVVNLLIGLDGYTISSGIMPSYLQGDALIAIPLAVEETMTIGYIQLANQKLSPLATYYVEALKQYETL</sequence>
<dbReference type="PRINTS" id="PR00039">
    <property type="entry name" value="HTHLYSR"/>
</dbReference>